<comment type="caution">
    <text evidence="1">The sequence shown here is derived from an EMBL/GenBank/DDBJ whole genome shotgun (WGS) entry which is preliminary data.</text>
</comment>
<evidence type="ECO:0000313" key="1">
    <source>
        <dbReference type="EMBL" id="GIX95518.1"/>
    </source>
</evidence>
<sequence length="101" mass="11368">MAQKGAGYCGRRKLWGEDGSPLGFVRGTIKGPYLRLMTSITTFRECYCFWTSRGERSGMRYSFYLNDIWGDGSGFCLGISPFFNAELSILDIFGLNHLSLT</sequence>
<dbReference type="EMBL" id="BPLR01004530">
    <property type="protein sequence ID" value="GIX95518.1"/>
    <property type="molecule type" value="Genomic_DNA"/>
</dbReference>
<proteinExistence type="predicted"/>
<evidence type="ECO:0000313" key="2">
    <source>
        <dbReference type="Proteomes" id="UP001054945"/>
    </source>
</evidence>
<gene>
    <name evidence="1" type="ORF">CEXT_275561</name>
</gene>
<name>A0AAV4PEQ4_CAEEX</name>
<protein>
    <submittedName>
        <fullName evidence="1">Uncharacterized protein</fullName>
    </submittedName>
</protein>
<dbReference type="AlphaFoldDB" id="A0AAV4PEQ4"/>
<organism evidence="1 2">
    <name type="scientific">Caerostris extrusa</name>
    <name type="common">Bark spider</name>
    <name type="synonym">Caerostris bankana</name>
    <dbReference type="NCBI Taxonomy" id="172846"/>
    <lineage>
        <taxon>Eukaryota</taxon>
        <taxon>Metazoa</taxon>
        <taxon>Ecdysozoa</taxon>
        <taxon>Arthropoda</taxon>
        <taxon>Chelicerata</taxon>
        <taxon>Arachnida</taxon>
        <taxon>Araneae</taxon>
        <taxon>Araneomorphae</taxon>
        <taxon>Entelegynae</taxon>
        <taxon>Araneoidea</taxon>
        <taxon>Araneidae</taxon>
        <taxon>Caerostris</taxon>
    </lineage>
</organism>
<dbReference type="Proteomes" id="UP001054945">
    <property type="component" value="Unassembled WGS sequence"/>
</dbReference>
<keyword evidence="2" id="KW-1185">Reference proteome</keyword>
<accession>A0AAV4PEQ4</accession>
<reference evidence="1 2" key="1">
    <citation type="submission" date="2021-06" db="EMBL/GenBank/DDBJ databases">
        <title>Caerostris extrusa draft genome.</title>
        <authorList>
            <person name="Kono N."/>
            <person name="Arakawa K."/>
        </authorList>
    </citation>
    <scope>NUCLEOTIDE SEQUENCE [LARGE SCALE GENOMIC DNA]</scope>
</reference>